<feature type="transmembrane region" description="Helical" evidence="1">
    <location>
        <begin position="130"/>
        <end position="149"/>
    </location>
</feature>
<dbReference type="Proteomes" id="UP001200145">
    <property type="component" value="Unassembled WGS sequence"/>
</dbReference>
<evidence type="ECO:0000256" key="1">
    <source>
        <dbReference type="SAM" id="Phobius"/>
    </source>
</evidence>
<gene>
    <name evidence="2" type="ORF">L0U88_16275</name>
</gene>
<keyword evidence="1" id="KW-0812">Transmembrane</keyword>
<dbReference type="RefSeq" id="WP_234867185.1">
    <property type="nucleotide sequence ID" value="NZ_JAKEVY010000004.1"/>
</dbReference>
<keyword evidence="3" id="KW-1185">Reference proteome</keyword>
<feature type="transmembrane region" description="Helical" evidence="1">
    <location>
        <begin position="90"/>
        <end position="110"/>
    </location>
</feature>
<proteinExistence type="predicted"/>
<organism evidence="2 3">
    <name type="scientific">Flavihumibacter fluminis</name>
    <dbReference type="NCBI Taxonomy" id="2909236"/>
    <lineage>
        <taxon>Bacteria</taxon>
        <taxon>Pseudomonadati</taxon>
        <taxon>Bacteroidota</taxon>
        <taxon>Chitinophagia</taxon>
        <taxon>Chitinophagales</taxon>
        <taxon>Chitinophagaceae</taxon>
        <taxon>Flavihumibacter</taxon>
    </lineage>
</organism>
<reference evidence="2 3" key="1">
    <citation type="submission" date="2022-01" db="EMBL/GenBank/DDBJ databases">
        <title>Flavihumibacter sp. nov., isolated from sediment of a river.</title>
        <authorList>
            <person name="Liu H."/>
        </authorList>
    </citation>
    <scope>NUCLEOTIDE SEQUENCE [LARGE SCALE GENOMIC DNA]</scope>
    <source>
        <strain evidence="2 3">RY-1</strain>
    </source>
</reference>
<protein>
    <submittedName>
        <fullName evidence="2">Uncharacterized protein</fullName>
    </submittedName>
</protein>
<comment type="caution">
    <text evidence="2">The sequence shown here is derived from an EMBL/GenBank/DDBJ whole genome shotgun (WGS) entry which is preliminary data.</text>
</comment>
<keyword evidence="1" id="KW-1133">Transmembrane helix</keyword>
<feature type="transmembrane region" description="Helical" evidence="1">
    <location>
        <begin position="50"/>
        <end position="70"/>
    </location>
</feature>
<name>A0ABS9BN31_9BACT</name>
<feature type="transmembrane region" description="Helical" evidence="1">
    <location>
        <begin position="169"/>
        <end position="186"/>
    </location>
</feature>
<dbReference type="InterPro" id="IPR034804">
    <property type="entry name" value="SQR/QFR_C/D"/>
</dbReference>
<accession>A0ABS9BN31</accession>
<dbReference type="SUPFAM" id="SSF81343">
    <property type="entry name" value="Fumarate reductase respiratory complex transmembrane subunits"/>
    <property type="match status" value="1"/>
</dbReference>
<keyword evidence="1" id="KW-0472">Membrane</keyword>
<evidence type="ECO:0000313" key="3">
    <source>
        <dbReference type="Proteomes" id="UP001200145"/>
    </source>
</evidence>
<dbReference type="EMBL" id="JAKEVY010000004">
    <property type="protein sequence ID" value="MCF1716199.1"/>
    <property type="molecule type" value="Genomic_DNA"/>
</dbReference>
<feature type="transmembrane region" description="Helical" evidence="1">
    <location>
        <begin position="7"/>
        <end position="30"/>
    </location>
</feature>
<evidence type="ECO:0000313" key="2">
    <source>
        <dbReference type="EMBL" id="MCF1716199.1"/>
    </source>
</evidence>
<sequence length="205" mass="23347">MKARQVHFFSGVILSLFIGIHLFNHFFSIFGIQRHIELMDSLRKIYRHPFIEIILLVAVVVQILSGLRLVRRNSSRNANFFDKIHLYSGLYLAIFLVIHVSAVLAGRFFLKLDTNFYFGAAGINSFPVNLFFIPYYALAVLSFFGHLAAIHSKKMNQPILILSPIQQAWGILILGAALTLILFYGLTNQFSGIELPEEYRILTGQ</sequence>